<organism evidence="1 2">
    <name type="scientific">Vibrio aquimaris</name>
    <dbReference type="NCBI Taxonomy" id="2587862"/>
    <lineage>
        <taxon>Bacteria</taxon>
        <taxon>Pseudomonadati</taxon>
        <taxon>Pseudomonadota</taxon>
        <taxon>Gammaproteobacteria</taxon>
        <taxon>Vibrionales</taxon>
        <taxon>Vibrionaceae</taxon>
        <taxon>Vibrio</taxon>
    </lineage>
</organism>
<dbReference type="KEGG" id="vaq:FIV01_18145"/>
<geneLocation type="plasmid" evidence="2">
    <name>pthaf100_a</name>
</geneLocation>
<accession>A0A5P9CR92</accession>
<dbReference type="AlphaFoldDB" id="A0A5P9CR92"/>
<proteinExistence type="predicted"/>
<dbReference type="EMBL" id="CP045351">
    <property type="protein sequence ID" value="QFT28317.1"/>
    <property type="molecule type" value="Genomic_DNA"/>
</dbReference>
<keyword evidence="1" id="KW-0614">Plasmid</keyword>
<dbReference type="Proteomes" id="UP000326936">
    <property type="component" value="Plasmid pTHAF100_a"/>
</dbReference>
<evidence type="ECO:0000313" key="1">
    <source>
        <dbReference type="EMBL" id="QFT28317.1"/>
    </source>
</evidence>
<evidence type="ECO:0000313" key="2">
    <source>
        <dbReference type="Proteomes" id="UP000326936"/>
    </source>
</evidence>
<keyword evidence="2" id="KW-1185">Reference proteome</keyword>
<reference evidence="1 2" key="1">
    <citation type="submission" date="2019-10" db="EMBL/GenBank/DDBJ databases">
        <title>Complete genome sequence of Vibrio sp. strain THAF100, isolated from non-filtered water from the water column of tank 6 of a marine aquarium containing stony-coral fragments. Water maintained at 26 degree C.</title>
        <authorList>
            <person name="Ruckert C."/>
            <person name="Franco A."/>
            <person name="Kalinowski J."/>
            <person name="Glaeser S."/>
        </authorList>
    </citation>
    <scope>NUCLEOTIDE SEQUENCE [LARGE SCALE GENOMIC DNA]</scope>
    <source>
        <strain evidence="1 2">THAF100</strain>
        <plasmid evidence="2">pthaf100_a</plasmid>
    </source>
</reference>
<gene>
    <name evidence="1" type="ORF">FIV01_18145</name>
</gene>
<name>A0A5P9CR92_9VIBR</name>
<sequence>MNDFIHKNTENTECKISNHESDNFSNEENKIFSDKEDLDWSIDNDYLNVYENIDTLFDDSGYIYHNDFDY</sequence>
<protein>
    <submittedName>
        <fullName evidence="1">Uncharacterized protein</fullName>
    </submittedName>
</protein>